<dbReference type="GO" id="GO:0071111">
    <property type="term" value="F:cyclic-guanylate-specific phosphodiesterase activity"/>
    <property type="evidence" value="ECO:0007669"/>
    <property type="project" value="InterPro"/>
</dbReference>
<dbReference type="Pfam" id="PF01590">
    <property type="entry name" value="GAF"/>
    <property type="match status" value="1"/>
</dbReference>
<dbReference type="InterPro" id="IPR050706">
    <property type="entry name" value="Cyclic-di-GMP_PDE-like"/>
</dbReference>
<organism evidence="3 4">
    <name type="scientific">Cloacibacillus porcorum</name>
    <dbReference type="NCBI Taxonomy" id="1197717"/>
    <lineage>
        <taxon>Bacteria</taxon>
        <taxon>Thermotogati</taxon>
        <taxon>Synergistota</taxon>
        <taxon>Synergistia</taxon>
        <taxon>Synergistales</taxon>
        <taxon>Synergistaceae</taxon>
        <taxon>Cloacibacillus</taxon>
    </lineage>
</organism>
<dbReference type="InterPro" id="IPR001633">
    <property type="entry name" value="EAL_dom"/>
</dbReference>
<dbReference type="InterPro" id="IPR043128">
    <property type="entry name" value="Rev_trsase/Diguanyl_cyclase"/>
</dbReference>
<dbReference type="CDD" id="cd01948">
    <property type="entry name" value="EAL"/>
    <property type="match status" value="1"/>
</dbReference>
<dbReference type="PANTHER" id="PTHR33121:SF70">
    <property type="entry name" value="SIGNALING PROTEIN YKOW"/>
    <property type="match status" value="1"/>
</dbReference>
<evidence type="ECO:0008006" key="5">
    <source>
        <dbReference type="Google" id="ProtNLM"/>
    </source>
</evidence>
<gene>
    <name evidence="3" type="ORF">BED41_01400</name>
</gene>
<dbReference type="InterPro" id="IPR035919">
    <property type="entry name" value="EAL_sf"/>
</dbReference>
<dbReference type="Proteomes" id="UP000093044">
    <property type="component" value="Chromosome"/>
</dbReference>
<dbReference type="Gene3D" id="3.30.450.40">
    <property type="match status" value="1"/>
</dbReference>
<dbReference type="InterPro" id="IPR003018">
    <property type="entry name" value="GAF"/>
</dbReference>
<dbReference type="Gene3D" id="3.20.20.450">
    <property type="entry name" value="EAL domain"/>
    <property type="match status" value="1"/>
</dbReference>
<dbReference type="CDD" id="cd01949">
    <property type="entry name" value="GGDEF"/>
    <property type="match status" value="1"/>
</dbReference>
<dbReference type="InterPro" id="IPR029016">
    <property type="entry name" value="GAF-like_dom_sf"/>
</dbReference>
<dbReference type="PROSITE" id="PS50883">
    <property type="entry name" value="EAL"/>
    <property type="match status" value="1"/>
</dbReference>
<name>A0A1B2I998_9BACT</name>
<dbReference type="SUPFAM" id="SSF141868">
    <property type="entry name" value="EAL domain-like"/>
    <property type="match status" value="1"/>
</dbReference>
<evidence type="ECO:0000313" key="3">
    <source>
        <dbReference type="EMBL" id="ANZ46515.1"/>
    </source>
</evidence>
<dbReference type="Gene3D" id="3.30.70.270">
    <property type="match status" value="1"/>
</dbReference>
<sequence>MFALLNELSELVYISDVNTYEMIFINESAKTLFGVGSDVSGRKCYEVLQGRSSPCGFCTNSKLCHDKFYTWEIFNRKLSRHYLLKDKLISWNGREARLEIAIDITEKENQKDTLKNALDAEVAVLNCVKVLTEAESHGDAVSKVLENVGLFLAAERTYIFEIRDKFIDNTYEWCAPGVSPQIDNLQGLPISLISFWRESFDAGQCLVITDIEELRETRRDEYEILRAQNIRSLIAAPLAADGRLVGYLGVDNPPAARILHISPLLITLANFITGTMQRRLYQRRLEELSYNDMLTGLYNRNAFIRDVESLSKNGFKSLGIVYVDVNGLKKCNDEYGHAAGDLALVKTAKTVESVFREKGNSTYRIGGDEFVVLSPNLSEEYFSSLVAKLKAKIGRDEDGMRSFSMGWRWASGGCDIQSLLTEADEQMYLDKKQFYRSKAATKRYRACSDEVIGLGDPEALRCQLDDGRFLVYFQPKVSVADHKPIGAEALTRYLSSEGALIAPDQFISLLENNRLIWMLDFWVFGFVCRKIRQWLDLGKKVLPISVNFSRATISETDFVERLEEAWRQWKVPKELLEIEVTETVELDDEKNFLDIVKRVKEAGFRISIDDFGARYANLSLFAASCFDVLKIDRCLVRDLPDNPTAFAVLKAISDICRKMNIRVIAEGVENERQLNALLEIGCDGLQGFHFSRPIPLEEYQAKYLNAQEGRGTA</sequence>
<keyword evidence="4" id="KW-1185">Reference proteome</keyword>
<dbReference type="STRING" id="1197717.BED41_01400"/>
<dbReference type="AlphaFoldDB" id="A0A1B2I998"/>
<dbReference type="SMART" id="SM00065">
    <property type="entry name" value="GAF"/>
    <property type="match status" value="1"/>
</dbReference>
<accession>A0A1B2I998</accession>
<dbReference type="Pfam" id="PF00563">
    <property type="entry name" value="EAL"/>
    <property type="match status" value="1"/>
</dbReference>
<dbReference type="SMART" id="SM00052">
    <property type="entry name" value="EAL"/>
    <property type="match status" value="1"/>
</dbReference>
<dbReference type="EMBL" id="CP016757">
    <property type="protein sequence ID" value="ANZ46515.1"/>
    <property type="molecule type" value="Genomic_DNA"/>
</dbReference>
<proteinExistence type="predicted"/>
<dbReference type="InterPro" id="IPR029787">
    <property type="entry name" value="Nucleotide_cyclase"/>
</dbReference>
<evidence type="ECO:0000259" key="2">
    <source>
        <dbReference type="PROSITE" id="PS50887"/>
    </source>
</evidence>
<dbReference type="Pfam" id="PF00990">
    <property type="entry name" value="GGDEF"/>
    <property type="match status" value="1"/>
</dbReference>
<dbReference type="PROSITE" id="PS50887">
    <property type="entry name" value="GGDEF"/>
    <property type="match status" value="1"/>
</dbReference>
<dbReference type="PANTHER" id="PTHR33121">
    <property type="entry name" value="CYCLIC DI-GMP PHOSPHODIESTERASE PDEF"/>
    <property type="match status" value="1"/>
</dbReference>
<dbReference type="NCBIfam" id="TIGR00254">
    <property type="entry name" value="GGDEF"/>
    <property type="match status" value="1"/>
</dbReference>
<evidence type="ECO:0000259" key="1">
    <source>
        <dbReference type="PROSITE" id="PS50883"/>
    </source>
</evidence>
<protein>
    <recommendedName>
        <fullName evidence="5">Diguanylate cyclase</fullName>
    </recommendedName>
</protein>
<feature type="domain" description="GGDEF" evidence="2">
    <location>
        <begin position="316"/>
        <end position="446"/>
    </location>
</feature>
<dbReference type="RefSeq" id="WP_066748800.1">
    <property type="nucleotide sequence ID" value="NZ_JAQDAY010000030.1"/>
</dbReference>
<reference evidence="3" key="1">
    <citation type="submission" date="2016-08" db="EMBL/GenBank/DDBJ databases">
        <title>Complete genome of Cloacibacillus porcorum.</title>
        <authorList>
            <person name="Looft T."/>
            <person name="Bayles D.O."/>
            <person name="Alt D.P."/>
        </authorList>
    </citation>
    <scope>NUCLEOTIDE SEQUENCE [LARGE SCALE GENOMIC DNA]</scope>
    <source>
        <strain evidence="3">CL-84</strain>
    </source>
</reference>
<dbReference type="InterPro" id="IPR000160">
    <property type="entry name" value="GGDEF_dom"/>
</dbReference>
<evidence type="ECO:0000313" key="4">
    <source>
        <dbReference type="Proteomes" id="UP000093044"/>
    </source>
</evidence>
<dbReference type="SUPFAM" id="SSF55073">
    <property type="entry name" value="Nucleotide cyclase"/>
    <property type="match status" value="1"/>
</dbReference>
<feature type="domain" description="EAL" evidence="1">
    <location>
        <begin position="453"/>
        <end position="707"/>
    </location>
</feature>
<dbReference type="SUPFAM" id="SSF55781">
    <property type="entry name" value="GAF domain-like"/>
    <property type="match status" value="1"/>
</dbReference>
<dbReference type="SMART" id="SM00267">
    <property type="entry name" value="GGDEF"/>
    <property type="match status" value="1"/>
</dbReference>
<dbReference type="KEGG" id="cpor:BED41_01400"/>